<gene>
    <name evidence="1" type="ORF">ACFOY2_28240</name>
</gene>
<name>A0ABV8GAZ5_9ACTN</name>
<dbReference type="RefSeq" id="WP_379531104.1">
    <property type="nucleotide sequence ID" value="NZ_JBHSBI010000015.1"/>
</dbReference>
<comment type="caution">
    <text evidence="1">The sequence shown here is derived from an EMBL/GenBank/DDBJ whole genome shotgun (WGS) entry which is preliminary data.</text>
</comment>
<reference evidence="2" key="1">
    <citation type="journal article" date="2019" name="Int. J. Syst. Evol. Microbiol.">
        <title>The Global Catalogue of Microorganisms (GCM) 10K type strain sequencing project: providing services to taxonomists for standard genome sequencing and annotation.</title>
        <authorList>
            <consortium name="The Broad Institute Genomics Platform"/>
            <consortium name="The Broad Institute Genome Sequencing Center for Infectious Disease"/>
            <person name="Wu L."/>
            <person name="Ma J."/>
        </authorList>
    </citation>
    <scope>NUCLEOTIDE SEQUENCE [LARGE SCALE GENOMIC DNA]</scope>
    <source>
        <strain evidence="2">TBRC 1276</strain>
    </source>
</reference>
<keyword evidence="2" id="KW-1185">Reference proteome</keyword>
<sequence>MDELDELGDREDRAGQAFLSGGHAQVAQADRVVSGVETQLPDNALGIVVTGPQVARPITAMFMLLSLPG</sequence>
<dbReference type="EMBL" id="JBHSBI010000015">
    <property type="protein sequence ID" value="MFC4011146.1"/>
    <property type="molecule type" value="Genomic_DNA"/>
</dbReference>
<accession>A0ABV8GAZ5</accession>
<protein>
    <submittedName>
        <fullName evidence="1">Uncharacterized protein</fullName>
    </submittedName>
</protein>
<proteinExistence type="predicted"/>
<organism evidence="1 2">
    <name type="scientific">Nonomuraea purpurea</name>
    <dbReference type="NCBI Taxonomy" id="1849276"/>
    <lineage>
        <taxon>Bacteria</taxon>
        <taxon>Bacillati</taxon>
        <taxon>Actinomycetota</taxon>
        <taxon>Actinomycetes</taxon>
        <taxon>Streptosporangiales</taxon>
        <taxon>Streptosporangiaceae</taxon>
        <taxon>Nonomuraea</taxon>
    </lineage>
</organism>
<evidence type="ECO:0000313" key="1">
    <source>
        <dbReference type="EMBL" id="MFC4011146.1"/>
    </source>
</evidence>
<evidence type="ECO:0000313" key="2">
    <source>
        <dbReference type="Proteomes" id="UP001595851"/>
    </source>
</evidence>
<dbReference type="Proteomes" id="UP001595851">
    <property type="component" value="Unassembled WGS sequence"/>
</dbReference>